<protein>
    <recommendedName>
        <fullName evidence="1">F-box/LRR-repeat protein 15/At3g58940/PEG3-like LRR domain-containing protein</fullName>
    </recommendedName>
</protein>
<dbReference type="Proteomes" id="UP001634393">
    <property type="component" value="Unassembled WGS sequence"/>
</dbReference>
<name>A0ABD3S418_9LAMI</name>
<dbReference type="Pfam" id="PF24758">
    <property type="entry name" value="LRR_At5g56370"/>
    <property type="match status" value="1"/>
</dbReference>
<dbReference type="InterPro" id="IPR036047">
    <property type="entry name" value="F-box-like_dom_sf"/>
</dbReference>
<feature type="domain" description="F-box/LRR-repeat protein 15/At3g58940/PEG3-like LRR" evidence="1">
    <location>
        <begin position="101"/>
        <end position="240"/>
    </location>
</feature>
<dbReference type="EMBL" id="JBJXBP010000007">
    <property type="protein sequence ID" value="KAL3819243.1"/>
    <property type="molecule type" value="Genomic_DNA"/>
</dbReference>
<gene>
    <name evidence="2" type="ORF">ACJIZ3_005148</name>
</gene>
<dbReference type="InterPro" id="IPR055411">
    <property type="entry name" value="LRR_FXL15/At3g58940/PEG3-like"/>
</dbReference>
<keyword evidence="3" id="KW-1185">Reference proteome</keyword>
<dbReference type="InterPro" id="IPR053772">
    <property type="entry name" value="At1g61320/At1g61330-like"/>
</dbReference>
<evidence type="ECO:0000313" key="3">
    <source>
        <dbReference type="Proteomes" id="UP001634393"/>
    </source>
</evidence>
<proteinExistence type="predicted"/>
<evidence type="ECO:0000259" key="1">
    <source>
        <dbReference type="Pfam" id="PF24758"/>
    </source>
</evidence>
<dbReference type="SUPFAM" id="SSF81383">
    <property type="entry name" value="F-box domain"/>
    <property type="match status" value="1"/>
</dbReference>
<dbReference type="PANTHER" id="PTHR34145">
    <property type="entry name" value="OS02G0105600 PROTEIN"/>
    <property type="match status" value="1"/>
</dbReference>
<reference evidence="2 3" key="1">
    <citation type="submission" date="2024-12" db="EMBL/GenBank/DDBJ databases">
        <title>The unique morphological basis and parallel evolutionary history of personate flowers in Penstemon.</title>
        <authorList>
            <person name="Depatie T.H."/>
            <person name="Wessinger C.A."/>
        </authorList>
    </citation>
    <scope>NUCLEOTIDE SEQUENCE [LARGE SCALE GENOMIC DNA]</scope>
    <source>
        <strain evidence="2">WTNN_2</strain>
        <tissue evidence="2">Leaf</tissue>
    </source>
</reference>
<sequence>MNQVSMSETDRISSLPDHICHQILQGLPVTEARMTTFLNRRWRFMFYSCPSYEFDDSEFDTASFIRFVNDILQFRQRYFSNLSIDSFRLCMNVTNEAIPHIDNWIKIVLQKEVKNLDISLTYDDMYKLPESVLTTASITELKMVNCEINCNNASLPLIRKFVLERGHVADKGFEKWITSCPLLEDLRIIAVQGLNKICISSQKLKVFELLAFTSVDFSIDAPNLEYFTFSSDMEPRRIRIATKKVRCLSLRLVHPLTDDLIQDIFANNPLIECVFLDCKNLRKMIISSQKLRYLEVKGCRKVVEVGIEAPSLQILKYNGDLVDLFGINCPLLMKASISLRNVSSFDAKWYCNLKRLCENLDHCPLLTLRTHMDKGLVIPMEMRESLLPRLYGPKQLKVHLCTTLTSPLEIEHGLNWIFSSLKTLCINLHELEERYFYEYDGIERRVVTRSQLM</sequence>
<dbReference type="PANTHER" id="PTHR34145:SF28">
    <property type="entry name" value="F-BOX DOMAIN-CONTAINING PROTEIN"/>
    <property type="match status" value="1"/>
</dbReference>
<dbReference type="AlphaFoldDB" id="A0ABD3S418"/>
<organism evidence="2 3">
    <name type="scientific">Penstemon smallii</name>
    <dbReference type="NCBI Taxonomy" id="265156"/>
    <lineage>
        <taxon>Eukaryota</taxon>
        <taxon>Viridiplantae</taxon>
        <taxon>Streptophyta</taxon>
        <taxon>Embryophyta</taxon>
        <taxon>Tracheophyta</taxon>
        <taxon>Spermatophyta</taxon>
        <taxon>Magnoliopsida</taxon>
        <taxon>eudicotyledons</taxon>
        <taxon>Gunneridae</taxon>
        <taxon>Pentapetalae</taxon>
        <taxon>asterids</taxon>
        <taxon>lamiids</taxon>
        <taxon>Lamiales</taxon>
        <taxon>Plantaginaceae</taxon>
        <taxon>Cheloneae</taxon>
        <taxon>Penstemon</taxon>
    </lineage>
</organism>
<evidence type="ECO:0000313" key="2">
    <source>
        <dbReference type="EMBL" id="KAL3819243.1"/>
    </source>
</evidence>
<accession>A0ABD3S418</accession>
<comment type="caution">
    <text evidence="2">The sequence shown here is derived from an EMBL/GenBank/DDBJ whole genome shotgun (WGS) entry which is preliminary data.</text>
</comment>